<feature type="region of interest" description="Disordered" evidence="1">
    <location>
        <begin position="43"/>
        <end position="78"/>
    </location>
</feature>
<evidence type="ECO:0000256" key="1">
    <source>
        <dbReference type="SAM" id="MobiDB-lite"/>
    </source>
</evidence>
<proteinExistence type="predicted"/>
<comment type="caution">
    <text evidence="2">The sequence shown here is derived from an EMBL/GenBank/DDBJ whole genome shotgun (WGS) entry which is preliminary data.</text>
</comment>
<accession>A0A8X6TMH5</accession>
<evidence type="ECO:0000313" key="3">
    <source>
        <dbReference type="Proteomes" id="UP000887013"/>
    </source>
</evidence>
<dbReference type="Proteomes" id="UP000887013">
    <property type="component" value="Unassembled WGS sequence"/>
</dbReference>
<keyword evidence="3" id="KW-1185">Reference proteome</keyword>
<protein>
    <submittedName>
        <fullName evidence="2">Uncharacterized protein</fullName>
    </submittedName>
</protein>
<gene>
    <name evidence="2" type="ORF">NPIL_328381</name>
</gene>
<dbReference type="EMBL" id="BMAW01013654">
    <property type="protein sequence ID" value="GFT35176.1"/>
    <property type="molecule type" value="Genomic_DNA"/>
</dbReference>
<name>A0A8X6TMH5_NEPPI</name>
<sequence>MDRSRNEICRKSPQRPVHPQALKIIAGVKLPLKAQKPGKWLRSGFPEMDNEERAVLSHSSEGSADPSSHHHHAPFSND</sequence>
<feature type="compositionally biased region" description="Basic residues" evidence="1">
    <location>
        <begin position="69"/>
        <end position="78"/>
    </location>
</feature>
<reference evidence="2" key="1">
    <citation type="submission" date="2020-08" db="EMBL/GenBank/DDBJ databases">
        <title>Multicomponent nature underlies the extraordinary mechanical properties of spider dragline silk.</title>
        <authorList>
            <person name="Kono N."/>
            <person name="Nakamura H."/>
            <person name="Mori M."/>
            <person name="Yoshida Y."/>
            <person name="Ohtoshi R."/>
            <person name="Malay A.D."/>
            <person name="Moran D.A.P."/>
            <person name="Tomita M."/>
            <person name="Numata K."/>
            <person name="Arakawa K."/>
        </authorList>
    </citation>
    <scope>NUCLEOTIDE SEQUENCE</scope>
</reference>
<organism evidence="2 3">
    <name type="scientific">Nephila pilipes</name>
    <name type="common">Giant wood spider</name>
    <name type="synonym">Nephila maculata</name>
    <dbReference type="NCBI Taxonomy" id="299642"/>
    <lineage>
        <taxon>Eukaryota</taxon>
        <taxon>Metazoa</taxon>
        <taxon>Ecdysozoa</taxon>
        <taxon>Arthropoda</taxon>
        <taxon>Chelicerata</taxon>
        <taxon>Arachnida</taxon>
        <taxon>Araneae</taxon>
        <taxon>Araneomorphae</taxon>
        <taxon>Entelegynae</taxon>
        <taxon>Araneoidea</taxon>
        <taxon>Nephilidae</taxon>
        <taxon>Nephila</taxon>
    </lineage>
</organism>
<dbReference type="AlphaFoldDB" id="A0A8X6TMH5"/>
<evidence type="ECO:0000313" key="2">
    <source>
        <dbReference type="EMBL" id="GFT35176.1"/>
    </source>
</evidence>
<dbReference type="OrthoDB" id="10313751at2759"/>